<keyword evidence="2" id="KW-1185">Reference proteome</keyword>
<dbReference type="Proteomes" id="UP000076722">
    <property type="component" value="Unassembled WGS sequence"/>
</dbReference>
<gene>
    <name evidence="1" type="ORF">SISNIDRAFT_491383</name>
</gene>
<dbReference type="AlphaFoldDB" id="A0A164MVZ9"/>
<dbReference type="EMBL" id="KV419457">
    <property type="protein sequence ID" value="KZS87092.1"/>
    <property type="molecule type" value="Genomic_DNA"/>
</dbReference>
<protein>
    <submittedName>
        <fullName evidence="1">Uncharacterized protein</fullName>
    </submittedName>
</protein>
<organism evidence="1 2">
    <name type="scientific">Sistotremastrum niveocremeum HHB9708</name>
    <dbReference type="NCBI Taxonomy" id="1314777"/>
    <lineage>
        <taxon>Eukaryota</taxon>
        <taxon>Fungi</taxon>
        <taxon>Dikarya</taxon>
        <taxon>Basidiomycota</taxon>
        <taxon>Agaricomycotina</taxon>
        <taxon>Agaricomycetes</taxon>
        <taxon>Sistotremastrales</taxon>
        <taxon>Sistotremastraceae</taxon>
        <taxon>Sertulicium</taxon>
        <taxon>Sertulicium niveocremeum</taxon>
    </lineage>
</organism>
<name>A0A164MVZ9_9AGAM</name>
<dbReference type="OrthoDB" id="2692137at2759"/>
<accession>A0A164MVZ9</accession>
<reference evidence="1 2" key="1">
    <citation type="journal article" date="2016" name="Mol. Biol. Evol.">
        <title>Comparative Genomics of Early-Diverging Mushroom-Forming Fungi Provides Insights into the Origins of Lignocellulose Decay Capabilities.</title>
        <authorList>
            <person name="Nagy L.G."/>
            <person name="Riley R."/>
            <person name="Tritt A."/>
            <person name="Adam C."/>
            <person name="Daum C."/>
            <person name="Floudas D."/>
            <person name="Sun H."/>
            <person name="Yadav J.S."/>
            <person name="Pangilinan J."/>
            <person name="Larsson K.H."/>
            <person name="Matsuura K."/>
            <person name="Barry K."/>
            <person name="Labutti K."/>
            <person name="Kuo R."/>
            <person name="Ohm R.A."/>
            <person name="Bhattacharya S.S."/>
            <person name="Shirouzu T."/>
            <person name="Yoshinaga Y."/>
            <person name="Martin F.M."/>
            <person name="Grigoriev I.V."/>
            <person name="Hibbett D.S."/>
        </authorList>
    </citation>
    <scope>NUCLEOTIDE SEQUENCE [LARGE SCALE GENOMIC DNA]</scope>
    <source>
        <strain evidence="1 2">HHB9708</strain>
    </source>
</reference>
<proteinExistence type="predicted"/>
<evidence type="ECO:0000313" key="2">
    <source>
        <dbReference type="Proteomes" id="UP000076722"/>
    </source>
</evidence>
<evidence type="ECO:0000313" key="1">
    <source>
        <dbReference type="EMBL" id="KZS87092.1"/>
    </source>
</evidence>
<sequence>MLCGQARYVAGLVDGPCPRNQLRRFYQRIKFAHSRILLLPEHSTHLQLCILWGQIQRVALEIAAYIEFINIHYRAFSPSPDSTTWYVGALTTEDSTVAQLFHHGVPVWHLKSLPVTDNNVPAFRSCLQPTLAPTSSELPSLGDFDIFDLTFMDAIDENDARFAMDSSAYTIQTLPNSSRNSIPTALVLPSPHERQECEPAARTHRYQPYPRLQHLSSSTTHDDAGPLEFQLPENVPEWSAAIAQCHTLRLLPTPLPGRLYLFPPTHIFLVNDRMKRVRMIMNWLHVRPAWLARVRGMDSDEASISVQGWRDYLTHSPERGPLDRPTTTFTGRKAQKKAKSANTLLLFHELLPGGVPPLAHFRDYAWFGHTLDHDEPEEQLVSQRLVLWELDELGFRHDFVRLHRHFSKDLTITPEQQLVREAMVFRIWSAFPTRDNMFLDSKPPGDCGLGSLIWRYSIPALEAARQILCKWPNAPRELGSRLVHPPEANNLLVVRHMQQKVAQFYCQTYCKAFQTAPILPSQLPLPFISI</sequence>